<protein>
    <submittedName>
        <fullName evidence="1">Uncharacterized protein</fullName>
    </submittedName>
</protein>
<proteinExistence type="predicted"/>
<dbReference type="AlphaFoldDB" id="G9ZF52"/>
<dbReference type="HOGENOM" id="CLU_3286784_0_0_6"/>
<organism evidence="1 2">
    <name type="scientific">Cardiobacterium valvarum F0432</name>
    <dbReference type="NCBI Taxonomy" id="797473"/>
    <lineage>
        <taxon>Bacteria</taxon>
        <taxon>Pseudomonadati</taxon>
        <taxon>Pseudomonadota</taxon>
        <taxon>Gammaproteobacteria</taxon>
        <taxon>Cardiobacteriales</taxon>
        <taxon>Cardiobacteriaceae</taxon>
        <taxon>Cardiobacterium</taxon>
    </lineage>
</organism>
<evidence type="ECO:0000313" key="1">
    <source>
        <dbReference type="EMBL" id="EHM54157.1"/>
    </source>
</evidence>
<name>G9ZF52_9GAMM</name>
<dbReference type="Proteomes" id="UP000004750">
    <property type="component" value="Unassembled WGS sequence"/>
</dbReference>
<gene>
    <name evidence="1" type="ORF">HMPREF9080_01407</name>
</gene>
<reference evidence="1 2" key="1">
    <citation type="submission" date="2011-08" db="EMBL/GenBank/DDBJ databases">
        <authorList>
            <person name="Weinstock G."/>
            <person name="Sodergren E."/>
            <person name="Clifton S."/>
            <person name="Fulton L."/>
            <person name="Fulton B."/>
            <person name="Courtney L."/>
            <person name="Fronick C."/>
            <person name="Harrison M."/>
            <person name="Strong C."/>
            <person name="Farmer C."/>
            <person name="Delahaunty K."/>
            <person name="Markovic C."/>
            <person name="Hall O."/>
            <person name="Minx P."/>
            <person name="Tomlinson C."/>
            <person name="Mitreva M."/>
            <person name="Hou S."/>
            <person name="Chen J."/>
            <person name="Wollam A."/>
            <person name="Pepin K.H."/>
            <person name="Johnson M."/>
            <person name="Bhonagiri V."/>
            <person name="Zhang X."/>
            <person name="Suruliraj S."/>
            <person name="Warren W."/>
            <person name="Chinwalla A."/>
            <person name="Mardis E.R."/>
            <person name="Wilson R.K."/>
        </authorList>
    </citation>
    <scope>NUCLEOTIDE SEQUENCE [LARGE SCALE GENOMIC DNA]</scope>
    <source>
        <strain evidence="1 2">F0432</strain>
    </source>
</reference>
<dbReference type="EMBL" id="AGCM01000076">
    <property type="protein sequence ID" value="EHM54157.1"/>
    <property type="molecule type" value="Genomic_DNA"/>
</dbReference>
<comment type="caution">
    <text evidence="1">The sequence shown here is derived from an EMBL/GenBank/DDBJ whole genome shotgun (WGS) entry which is preliminary data.</text>
</comment>
<sequence length="40" mass="4650">MIVLLWIEKAQQEQQRPDGRYVVTSCSMKLLVGSRSRSQQ</sequence>
<accession>G9ZF52</accession>
<evidence type="ECO:0000313" key="2">
    <source>
        <dbReference type="Proteomes" id="UP000004750"/>
    </source>
</evidence>